<protein>
    <recommendedName>
        <fullName evidence="3">alpha-L-fucosidase</fullName>
        <ecNumber evidence="3">3.2.1.51</ecNumber>
    </recommendedName>
</protein>
<organism evidence="9 10">
    <name type="scientific">Fusarium tjaetaba</name>
    <dbReference type="NCBI Taxonomy" id="1567544"/>
    <lineage>
        <taxon>Eukaryota</taxon>
        <taxon>Fungi</taxon>
        <taxon>Dikarya</taxon>
        <taxon>Ascomycota</taxon>
        <taxon>Pezizomycotina</taxon>
        <taxon>Sordariomycetes</taxon>
        <taxon>Hypocreomycetidae</taxon>
        <taxon>Hypocreales</taxon>
        <taxon>Nectriaceae</taxon>
        <taxon>Fusarium</taxon>
        <taxon>Fusarium fujikuroi species complex</taxon>
    </lineage>
</organism>
<keyword evidence="6" id="KW-0326">Glycosidase</keyword>
<dbReference type="GeneID" id="59306575"/>
<dbReference type="SMART" id="SM00812">
    <property type="entry name" value="Alpha_L_fucos"/>
    <property type="match status" value="1"/>
</dbReference>
<dbReference type="Pfam" id="PF01120">
    <property type="entry name" value="Alpha_L_fucos"/>
    <property type="match status" value="1"/>
</dbReference>
<dbReference type="InterPro" id="IPR000933">
    <property type="entry name" value="Glyco_hydro_29"/>
</dbReference>
<evidence type="ECO:0000256" key="1">
    <source>
        <dbReference type="ARBA" id="ARBA00004071"/>
    </source>
</evidence>
<keyword evidence="5" id="KW-0378">Hydrolase</keyword>
<proteinExistence type="inferred from homology"/>
<keyword evidence="4 7" id="KW-0732">Signal</keyword>
<comment type="function">
    <text evidence="1">Alpha-L-fucosidase is responsible for hydrolyzing the alpha-1,6-linked fucose joined to the reducing-end N-acetylglucosamine of the carbohydrate moieties of glycoproteins.</text>
</comment>
<comment type="caution">
    <text evidence="9">The sequence shown here is derived from an EMBL/GenBank/DDBJ whole genome shotgun (WGS) entry which is preliminary data.</text>
</comment>
<dbReference type="OrthoDB" id="6039950at2759"/>
<evidence type="ECO:0000313" key="10">
    <source>
        <dbReference type="Proteomes" id="UP000530670"/>
    </source>
</evidence>
<dbReference type="Gene3D" id="3.20.20.80">
    <property type="entry name" value="Glycosidases"/>
    <property type="match status" value="1"/>
</dbReference>
<dbReference type="AlphaFoldDB" id="A0A8H5RFM7"/>
<reference evidence="9 10" key="1">
    <citation type="submission" date="2020-05" db="EMBL/GenBank/DDBJ databases">
        <title>Identification and distribution of gene clusters putatively required for synthesis of sphingolipid metabolism inhibitors in phylogenetically diverse species of the filamentous fungus Fusarium.</title>
        <authorList>
            <person name="Kim H.-S."/>
            <person name="Busman M."/>
            <person name="Brown D.W."/>
            <person name="Divon H."/>
            <person name="Uhlig S."/>
            <person name="Proctor R.H."/>
        </authorList>
    </citation>
    <scope>NUCLEOTIDE SEQUENCE [LARGE SCALE GENOMIC DNA]</scope>
    <source>
        <strain evidence="9 10">NRRL 66243</strain>
    </source>
</reference>
<dbReference type="Proteomes" id="UP000530670">
    <property type="component" value="Unassembled WGS sequence"/>
</dbReference>
<evidence type="ECO:0000256" key="5">
    <source>
        <dbReference type="ARBA" id="ARBA00022801"/>
    </source>
</evidence>
<evidence type="ECO:0000256" key="6">
    <source>
        <dbReference type="ARBA" id="ARBA00023295"/>
    </source>
</evidence>
<dbReference type="EMBL" id="JAAQRI010000154">
    <property type="protein sequence ID" value="KAF5632243.1"/>
    <property type="molecule type" value="Genomic_DNA"/>
</dbReference>
<feature type="chain" id="PRO_5034473017" description="alpha-L-fucosidase" evidence="7">
    <location>
        <begin position="18"/>
        <end position="635"/>
    </location>
</feature>
<dbReference type="EC" id="3.2.1.51" evidence="3"/>
<dbReference type="InterPro" id="IPR016286">
    <property type="entry name" value="FUC_metazoa-typ"/>
</dbReference>
<name>A0A8H5RFM7_9HYPO</name>
<feature type="domain" description="Glycoside hydrolase family 29 N-terminal" evidence="8">
    <location>
        <begin position="160"/>
        <end position="515"/>
    </location>
</feature>
<accession>A0A8H5RFM7</accession>
<evidence type="ECO:0000259" key="8">
    <source>
        <dbReference type="Pfam" id="PF01120"/>
    </source>
</evidence>
<dbReference type="PANTHER" id="PTHR10030:SF37">
    <property type="entry name" value="ALPHA-L-FUCOSIDASE-RELATED"/>
    <property type="match status" value="1"/>
</dbReference>
<dbReference type="InterPro" id="IPR017853">
    <property type="entry name" value="GH"/>
</dbReference>
<sequence length="635" mass="70780">MHRTLSGLVAVFGVAFASLQAPENSAGDLDRRSALLRQYEGGYAPTLEIQNPVLTSKWFEDSDFVQVLEMVIYNSHSANYLTLADTLNVTLTSDSLVLVQPGTLTRLAPKQGAVVQIGVKNKPGVSRGSQCSGTVVATYGQDYGEKNSTQAFTGTCGIPDYQADDASINFHWSPEWFNNAKFGIFIHWGIYSVPAYGSVQPNEDYAEWYWCRMHDSNYKTKTYQYHAETYGENFNYDQFMSNFSDAGYDPKEWVDLFAEAGARYMVPVTSFALFNTSDAISKRSSIHYGPKRDLTGALLDAAAQYQPHIRRGTYFSMPEWYNPAYYKYRDSDPTWGGGCFGFNDTNPYDDSTVEYTGYVPVEDFVEDIQLPQMRELAYNYNTELMWCDIGGPNNSTIFMSEWLNWARTQGRQVSFNSRCGLNGDFSTPEYRTNGDTVVSKWETNRGMDPFSFGYNYQTPDDQYLNGNDIVQTLVDTVSKNGNFLLDIGPTHNGSIPQIMQNGLRDAGSWILPHGEAIYDTRFWSVTPGTDNLRYTTTEDAFYIFYLTQPPSTLTISDPVPWLPGDTVTALGGSANGTVIPTERTSSGLVLQVPQAAISGDNYSDFFHDSVLLAQARLVDLKADPAATVASVSAEN</sequence>
<evidence type="ECO:0000313" key="9">
    <source>
        <dbReference type="EMBL" id="KAF5632243.1"/>
    </source>
</evidence>
<evidence type="ECO:0000256" key="7">
    <source>
        <dbReference type="SAM" id="SignalP"/>
    </source>
</evidence>
<evidence type="ECO:0000256" key="4">
    <source>
        <dbReference type="ARBA" id="ARBA00022729"/>
    </source>
</evidence>
<comment type="similarity">
    <text evidence="2">Belongs to the glycosyl hydrolase 29 family.</text>
</comment>
<evidence type="ECO:0000256" key="2">
    <source>
        <dbReference type="ARBA" id="ARBA00007951"/>
    </source>
</evidence>
<dbReference type="PRINTS" id="PR00741">
    <property type="entry name" value="GLHYDRLASE29"/>
</dbReference>
<dbReference type="GO" id="GO:0006004">
    <property type="term" value="P:fucose metabolic process"/>
    <property type="evidence" value="ECO:0007669"/>
    <property type="project" value="InterPro"/>
</dbReference>
<dbReference type="PANTHER" id="PTHR10030">
    <property type="entry name" value="ALPHA-L-FUCOSIDASE"/>
    <property type="match status" value="1"/>
</dbReference>
<gene>
    <name evidence="9" type="ORF">FTJAE_7575</name>
</gene>
<dbReference type="SUPFAM" id="SSF51445">
    <property type="entry name" value="(Trans)glycosidases"/>
    <property type="match status" value="1"/>
</dbReference>
<dbReference type="GO" id="GO:0004560">
    <property type="term" value="F:alpha-L-fucosidase activity"/>
    <property type="evidence" value="ECO:0007669"/>
    <property type="project" value="UniProtKB-EC"/>
</dbReference>
<feature type="signal peptide" evidence="7">
    <location>
        <begin position="1"/>
        <end position="17"/>
    </location>
</feature>
<dbReference type="RefSeq" id="XP_037205295.1">
    <property type="nucleotide sequence ID" value="XM_037354305.1"/>
</dbReference>
<dbReference type="InterPro" id="IPR057739">
    <property type="entry name" value="Glyco_hydro_29_N"/>
</dbReference>
<dbReference type="GO" id="GO:0016139">
    <property type="term" value="P:glycoside catabolic process"/>
    <property type="evidence" value="ECO:0007669"/>
    <property type="project" value="TreeGrafter"/>
</dbReference>
<evidence type="ECO:0000256" key="3">
    <source>
        <dbReference type="ARBA" id="ARBA00012662"/>
    </source>
</evidence>
<keyword evidence="10" id="KW-1185">Reference proteome</keyword>